<proteinExistence type="predicted"/>
<dbReference type="Proteomes" id="UP000277766">
    <property type="component" value="Unassembled WGS sequence"/>
</dbReference>
<protein>
    <submittedName>
        <fullName evidence="2">Uncharacterized protein</fullName>
    </submittedName>
</protein>
<evidence type="ECO:0000256" key="1">
    <source>
        <dbReference type="SAM" id="MobiDB-lite"/>
    </source>
</evidence>
<feature type="region of interest" description="Disordered" evidence="1">
    <location>
        <begin position="75"/>
        <end position="97"/>
    </location>
</feature>
<evidence type="ECO:0000313" key="3">
    <source>
        <dbReference type="Proteomes" id="UP000277766"/>
    </source>
</evidence>
<comment type="caution">
    <text evidence="2">The sequence shown here is derived from an EMBL/GenBank/DDBJ whole genome shotgun (WGS) entry which is preliminary data.</text>
</comment>
<evidence type="ECO:0000313" key="2">
    <source>
        <dbReference type="EMBL" id="RTR25181.1"/>
    </source>
</evidence>
<organism evidence="2 3">
    <name type="scientific">Deinococcus radiophilus</name>
    <dbReference type="NCBI Taxonomy" id="32062"/>
    <lineage>
        <taxon>Bacteria</taxon>
        <taxon>Thermotogati</taxon>
        <taxon>Deinococcota</taxon>
        <taxon>Deinococci</taxon>
        <taxon>Deinococcales</taxon>
        <taxon>Deinococcaceae</taxon>
        <taxon>Deinococcus</taxon>
    </lineage>
</organism>
<sequence>MTLPPPDPDAGADLLPGEVPAALFDLAVNRASAALRGVGAASQERALSEWHARTRFARRVPLGWVAQALATRPSVEGPWHWSGGPGGAWQPGRAAFP</sequence>
<keyword evidence="3" id="KW-1185">Reference proteome</keyword>
<dbReference type="AlphaFoldDB" id="A0A431VPN8"/>
<reference evidence="2 3" key="1">
    <citation type="submission" date="2018-12" db="EMBL/GenBank/DDBJ databases">
        <title>Deinococcus radiophilus ATCC 27603 genome sequencing and assembly.</title>
        <authorList>
            <person name="Maclea K.S."/>
            <person name="Maynard C.R."/>
        </authorList>
    </citation>
    <scope>NUCLEOTIDE SEQUENCE [LARGE SCALE GENOMIC DNA]</scope>
    <source>
        <strain evidence="2 3">ATCC 27603</strain>
    </source>
</reference>
<accession>A0A431VPN8</accession>
<dbReference type="OrthoDB" id="72172at2"/>
<name>A0A431VPN8_9DEIO</name>
<dbReference type="RefSeq" id="WP_126353136.1">
    <property type="nucleotide sequence ID" value="NZ_CP086380.1"/>
</dbReference>
<dbReference type="EMBL" id="RXPE01000036">
    <property type="protein sequence ID" value="RTR25181.1"/>
    <property type="molecule type" value="Genomic_DNA"/>
</dbReference>
<gene>
    <name evidence="2" type="ORF">EJ104_11990</name>
</gene>